<dbReference type="Pfam" id="PF25907">
    <property type="entry name" value="DUF7962"/>
    <property type="match status" value="1"/>
</dbReference>
<evidence type="ECO:0000259" key="2">
    <source>
        <dbReference type="Pfam" id="PF25907"/>
    </source>
</evidence>
<dbReference type="Proteomes" id="UP000242287">
    <property type="component" value="Unassembled WGS sequence"/>
</dbReference>
<evidence type="ECO:0008006" key="5">
    <source>
        <dbReference type="Google" id="ProtNLM"/>
    </source>
</evidence>
<dbReference type="InterPro" id="IPR036282">
    <property type="entry name" value="Glutathione-S-Trfase_C_sf"/>
</dbReference>
<evidence type="ECO:0000313" key="4">
    <source>
        <dbReference type="Proteomes" id="UP000242287"/>
    </source>
</evidence>
<protein>
    <recommendedName>
        <fullName evidence="5">GST N-terminal domain-containing protein</fullName>
    </recommendedName>
</protein>
<dbReference type="SUPFAM" id="SSF52833">
    <property type="entry name" value="Thioredoxin-like"/>
    <property type="match status" value="1"/>
</dbReference>
<organism evidence="3 4">
    <name type="scientific">Amanita thiersii Skay4041</name>
    <dbReference type="NCBI Taxonomy" id="703135"/>
    <lineage>
        <taxon>Eukaryota</taxon>
        <taxon>Fungi</taxon>
        <taxon>Dikarya</taxon>
        <taxon>Basidiomycota</taxon>
        <taxon>Agaricomycotina</taxon>
        <taxon>Agaricomycetes</taxon>
        <taxon>Agaricomycetidae</taxon>
        <taxon>Agaricales</taxon>
        <taxon>Pluteineae</taxon>
        <taxon>Amanitaceae</taxon>
        <taxon>Amanita</taxon>
    </lineage>
</organism>
<reference evidence="3 4" key="1">
    <citation type="submission" date="2014-02" db="EMBL/GenBank/DDBJ databases">
        <title>Transposable element dynamics among asymbiotic and ectomycorrhizal Amanita fungi.</title>
        <authorList>
            <consortium name="DOE Joint Genome Institute"/>
            <person name="Hess J."/>
            <person name="Skrede I."/>
            <person name="Wolfe B."/>
            <person name="LaButti K."/>
            <person name="Ohm R.A."/>
            <person name="Grigoriev I.V."/>
            <person name="Pringle A."/>
        </authorList>
    </citation>
    <scope>NUCLEOTIDE SEQUENCE [LARGE SCALE GENOMIC DNA]</scope>
    <source>
        <strain evidence="3 4">SKay4041</strain>
    </source>
</reference>
<dbReference type="SUPFAM" id="SSF47616">
    <property type="entry name" value="GST C-terminal domain-like"/>
    <property type="match status" value="1"/>
</dbReference>
<name>A0A2A9NEM0_9AGAR</name>
<dbReference type="EMBL" id="KZ302227">
    <property type="protein sequence ID" value="PFH46162.1"/>
    <property type="molecule type" value="Genomic_DNA"/>
</dbReference>
<accession>A0A2A9NEM0</accession>
<dbReference type="STRING" id="703135.A0A2A9NEM0"/>
<dbReference type="InterPro" id="IPR004045">
    <property type="entry name" value="Glutathione_S-Trfase_N"/>
</dbReference>
<dbReference type="AlphaFoldDB" id="A0A2A9NEM0"/>
<feature type="domain" description="DUF7962" evidence="2">
    <location>
        <begin position="139"/>
        <end position="237"/>
    </location>
</feature>
<gene>
    <name evidence="3" type="ORF">AMATHDRAFT_8132</name>
</gene>
<proteinExistence type="predicted"/>
<dbReference type="Gene3D" id="1.20.1050.10">
    <property type="match status" value="1"/>
</dbReference>
<evidence type="ECO:0000259" key="1">
    <source>
        <dbReference type="Pfam" id="PF13417"/>
    </source>
</evidence>
<feature type="domain" description="GST N-terminal" evidence="1">
    <location>
        <begin position="11"/>
        <end position="81"/>
    </location>
</feature>
<dbReference type="InterPro" id="IPR036249">
    <property type="entry name" value="Thioredoxin-like_sf"/>
</dbReference>
<dbReference type="Pfam" id="PF13417">
    <property type="entry name" value="GST_N_3"/>
    <property type="match status" value="1"/>
</dbReference>
<sequence length="342" mass="37632">MPQSQTVPVILYRYQASPYSTKIDNVLILKGIAYSQVDVAPALPRPEITDFLGVTYRRIPILAIGNDIYCDTRQDAVCEHLIVTALERHFPAAHYGTIFPKAKVTGKIDSGLAQALSHYGESAIFPPAVTLLPWDKMPASFVQDRSLLSGAPINPASIIASRGVSLSTLSSHLQLLEEQLSDGREWLLNTEQPSLVDLSFHFIFTWLRQFPAGRPLFETGEFPHVNNWLAHFSSVLESRRQEQRPPPLISGQEAAQIIVSSHSEPLNNVGFDSLEASRLGVRENDIVSVAPVDTGRNYPTVGNLVALGKRELVVEVKGSHGVARCHFPRLGFSLKPAAKSQL</sequence>
<dbReference type="InterPro" id="IPR058268">
    <property type="entry name" value="DUF7962"/>
</dbReference>
<keyword evidence="4" id="KW-1185">Reference proteome</keyword>
<evidence type="ECO:0000313" key="3">
    <source>
        <dbReference type="EMBL" id="PFH46162.1"/>
    </source>
</evidence>
<dbReference type="Gene3D" id="3.40.30.110">
    <property type="match status" value="1"/>
</dbReference>
<dbReference type="OrthoDB" id="202840at2759"/>